<feature type="transmembrane region" description="Helical" evidence="1">
    <location>
        <begin position="155"/>
        <end position="175"/>
    </location>
</feature>
<feature type="transmembrane region" description="Helical" evidence="1">
    <location>
        <begin position="368"/>
        <end position="390"/>
    </location>
</feature>
<feature type="transmembrane region" description="Helical" evidence="1">
    <location>
        <begin position="427"/>
        <end position="448"/>
    </location>
</feature>
<dbReference type="EMBL" id="LMVM01000033">
    <property type="protein sequence ID" value="PAV03951.1"/>
    <property type="molecule type" value="Genomic_DNA"/>
</dbReference>
<comment type="caution">
    <text evidence="2">The sequence shown here is derived from an EMBL/GenBank/DDBJ whole genome shotgun (WGS) entry which is preliminary data.</text>
</comment>
<sequence length="582" mass="66749">MTERVFLNKNRFFDKNIIKVLLLISSILTIFALLSLESTLPVTNYEISIYSAAPLFWFLIILSNLILISCMILQAQNENYNYFWLSFSLLLLNNFIILSQPLMRGYFAYGSTDPWNHFQSAIAITESGNMGDDYYPITHILLAELNQLTSLNVEIFTKFLPAYFSMIYMVFTYFLGKEVFKNKRYAVILAAVSSTFLLTYYHVVIYPQGLSILILPLFFYLFFKSDQSISYNILIVLLLFLMPFFHPFVEITLIGCLIAAEIIRYVLDKGSISINKSMVSIVMFFAWWSSFAVFANGIKKINSWLFGEVSSVPRTNELSFTHSMSLLDTMLLFLKCYGSQLIYMSIALIAIILILWKYKKGDKYLNKMIILSGLFITSLVTYFMTFLTQGNTSIGRLLGSNIAVWAIPVLVSFLLFLILKNFNKKKLAFLIIFIIISSSFTVSVLGIYRSPWIDQPNWHFTYSDASAITWKTNYDTYTKTLYLAVPVNGKINFDNIKGKGFNYYNHTSLAELFPENIIFLCGKSRQNMIMDNANLNQSSLIKPWADPDLKEDTINKIGIDPYIITIYSNGEDDIYLIEGANG</sequence>
<feature type="transmembrane region" description="Helical" evidence="1">
    <location>
        <begin position="205"/>
        <end position="222"/>
    </location>
</feature>
<gene>
    <name evidence="2" type="ORF">ASJ80_02740</name>
</gene>
<keyword evidence="1" id="KW-0472">Membrane</keyword>
<feature type="transmembrane region" description="Helical" evidence="1">
    <location>
        <begin position="402"/>
        <end position="420"/>
    </location>
</feature>
<name>A0A2A2H3D6_METBR</name>
<evidence type="ECO:0000256" key="1">
    <source>
        <dbReference type="SAM" id="Phobius"/>
    </source>
</evidence>
<dbReference type="Proteomes" id="UP000217784">
    <property type="component" value="Unassembled WGS sequence"/>
</dbReference>
<feature type="transmembrane region" description="Helical" evidence="1">
    <location>
        <begin position="56"/>
        <end position="75"/>
    </location>
</feature>
<evidence type="ECO:0000313" key="2">
    <source>
        <dbReference type="EMBL" id="PAV03951.1"/>
    </source>
</evidence>
<feature type="transmembrane region" description="Helical" evidence="1">
    <location>
        <begin position="279"/>
        <end position="298"/>
    </location>
</feature>
<feature type="transmembrane region" description="Helical" evidence="1">
    <location>
        <begin position="337"/>
        <end position="356"/>
    </location>
</feature>
<organism evidence="2 3">
    <name type="scientific">Methanobacterium bryantii</name>
    <dbReference type="NCBI Taxonomy" id="2161"/>
    <lineage>
        <taxon>Archaea</taxon>
        <taxon>Methanobacteriati</taxon>
        <taxon>Methanobacteriota</taxon>
        <taxon>Methanomada group</taxon>
        <taxon>Methanobacteria</taxon>
        <taxon>Methanobacteriales</taxon>
        <taxon>Methanobacteriaceae</taxon>
        <taxon>Methanobacterium</taxon>
    </lineage>
</organism>
<evidence type="ECO:0008006" key="4">
    <source>
        <dbReference type="Google" id="ProtNLM"/>
    </source>
</evidence>
<reference evidence="2 3" key="1">
    <citation type="journal article" date="2017" name="BMC Genomics">
        <title>Genomic analysis of methanogenic archaea reveals a shift towards energy conservation.</title>
        <authorList>
            <person name="Gilmore S.P."/>
            <person name="Henske J.K."/>
            <person name="Sexton J.A."/>
            <person name="Solomon K.V."/>
            <person name="Seppala S."/>
            <person name="Yoo J.I."/>
            <person name="Huyett L.M."/>
            <person name="Pressman A."/>
            <person name="Cogan J.Z."/>
            <person name="Kivenson V."/>
            <person name="Peng X."/>
            <person name="Tan Y."/>
            <person name="Valentine D.L."/>
            <person name="O'Malley M.A."/>
        </authorList>
    </citation>
    <scope>NUCLEOTIDE SEQUENCE [LARGE SCALE GENOMIC DNA]</scope>
    <source>
        <strain evidence="2 3">M.o.H.</strain>
    </source>
</reference>
<feature type="transmembrane region" description="Helical" evidence="1">
    <location>
        <begin position="20"/>
        <end position="36"/>
    </location>
</feature>
<feature type="transmembrane region" description="Helical" evidence="1">
    <location>
        <begin position="229"/>
        <end position="245"/>
    </location>
</feature>
<dbReference type="RefSeq" id="WP_069583647.1">
    <property type="nucleotide sequence ID" value="NZ_LMVM01000033.1"/>
</dbReference>
<evidence type="ECO:0000313" key="3">
    <source>
        <dbReference type="Proteomes" id="UP000217784"/>
    </source>
</evidence>
<accession>A0A2A2H3D6</accession>
<feature type="transmembrane region" description="Helical" evidence="1">
    <location>
        <begin position="82"/>
        <end position="103"/>
    </location>
</feature>
<proteinExistence type="predicted"/>
<protein>
    <recommendedName>
        <fullName evidence="4">Glycosyltransferase RgtA/B/C/D-like domain-containing protein</fullName>
    </recommendedName>
</protein>
<keyword evidence="3" id="KW-1185">Reference proteome</keyword>
<keyword evidence="1" id="KW-1133">Transmembrane helix</keyword>
<dbReference type="AlphaFoldDB" id="A0A2A2H3D6"/>
<dbReference type="OrthoDB" id="137309at2157"/>
<keyword evidence="1" id="KW-0812">Transmembrane</keyword>